<gene>
    <name evidence="1" type="ORF">CHARACLAT_030235</name>
</gene>
<proteinExistence type="predicted"/>
<keyword evidence="2" id="KW-1185">Reference proteome</keyword>
<comment type="caution">
    <text evidence="1">The sequence shown here is derived from an EMBL/GenBank/DDBJ whole genome shotgun (WGS) entry which is preliminary data.</text>
</comment>
<accession>A0ABU7DL45</accession>
<evidence type="ECO:0000313" key="1">
    <source>
        <dbReference type="EMBL" id="MED6275813.1"/>
    </source>
</evidence>
<sequence length="132" mass="15043">MDILRNVFRSSGGLQGWTVTFPPQWNQQDSVNCGTFVCSAVENEVQMHNVTAEALTLNQCRTLRLHHATEMLKNVHAEDFPPIVKEMAAMEKKEITLQETEVKNTDSSIHCLAWKIRACLFQRASGKTRRLE</sequence>
<reference evidence="1 2" key="1">
    <citation type="submission" date="2021-06" db="EMBL/GenBank/DDBJ databases">
        <authorList>
            <person name="Palmer J.M."/>
        </authorList>
    </citation>
    <scope>NUCLEOTIDE SEQUENCE [LARGE SCALE GENOMIC DNA]</scope>
    <source>
        <strain evidence="1 2">CL_MEX2019</strain>
        <tissue evidence="1">Muscle</tissue>
    </source>
</reference>
<evidence type="ECO:0000313" key="2">
    <source>
        <dbReference type="Proteomes" id="UP001352852"/>
    </source>
</evidence>
<organism evidence="1 2">
    <name type="scientific">Characodon lateralis</name>
    <dbReference type="NCBI Taxonomy" id="208331"/>
    <lineage>
        <taxon>Eukaryota</taxon>
        <taxon>Metazoa</taxon>
        <taxon>Chordata</taxon>
        <taxon>Craniata</taxon>
        <taxon>Vertebrata</taxon>
        <taxon>Euteleostomi</taxon>
        <taxon>Actinopterygii</taxon>
        <taxon>Neopterygii</taxon>
        <taxon>Teleostei</taxon>
        <taxon>Neoteleostei</taxon>
        <taxon>Acanthomorphata</taxon>
        <taxon>Ovalentaria</taxon>
        <taxon>Atherinomorphae</taxon>
        <taxon>Cyprinodontiformes</taxon>
        <taxon>Goodeidae</taxon>
        <taxon>Characodon</taxon>
    </lineage>
</organism>
<name>A0ABU7DL45_9TELE</name>
<evidence type="ECO:0008006" key="3">
    <source>
        <dbReference type="Google" id="ProtNLM"/>
    </source>
</evidence>
<dbReference type="Proteomes" id="UP001352852">
    <property type="component" value="Unassembled WGS sequence"/>
</dbReference>
<protein>
    <recommendedName>
        <fullName evidence="3">Ubiquitin-like protease family profile domain-containing protein</fullName>
    </recommendedName>
</protein>
<dbReference type="EMBL" id="JAHUTJ010029077">
    <property type="protein sequence ID" value="MED6275813.1"/>
    <property type="molecule type" value="Genomic_DNA"/>
</dbReference>